<gene>
    <name evidence="1" type="ORF">ACOLOM_LOCUS2691</name>
</gene>
<comment type="caution">
    <text evidence="1">The sequence shown here is derived from an EMBL/GenBank/DDBJ whole genome shotgun (WGS) entry which is preliminary data.</text>
</comment>
<dbReference type="Proteomes" id="UP000789525">
    <property type="component" value="Unassembled WGS sequence"/>
</dbReference>
<evidence type="ECO:0000313" key="1">
    <source>
        <dbReference type="EMBL" id="CAG8498487.1"/>
    </source>
</evidence>
<accession>A0ACA9KX15</accession>
<name>A0ACA9KX15_9GLOM</name>
<keyword evidence="2" id="KW-1185">Reference proteome</keyword>
<reference evidence="1" key="1">
    <citation type="submission" date="2021-06" db="EMBL/GenBank/DDBJ databases">
        <authorList>
            <person name="Kallberg Y."/>
            <person name="Tangrot J."/>
            <person name="Rosling A."/>
        </authorList>
    </citation>
    <scope>NUCLEOTIDE SEQUENCE</scope>
    <source>
        <strain evidence="1">CL356</strain>
    </source>
</reference>
<protein>
    <submittedName>
        <fullName evidence="1">2763_t:CDS:1</fullName>
    </submittedName>
</protein>
<evidence type="ECO:0000313" key="2">
    <source>
        <dbReference type="Proteomes" id="UP000789525"/>
    </source>
</evidence>
<dbReference type="EMBL" id="CAJVPT010003660">
    <property type="protein sequence ID" value="CAG8498487.1"/>
    <property type="molecule type" value="Genomic_DNA"/>
</dbReference>
<proteinExistence type="predicted"/>
<sequence>MNRGIPELLKNVIERCCDEDPDSRPSSAELLNIFGQWRTEEWGYFIDRSSELYRQIQEIDQNSTEYDPKKVVFNPRAVYTSRLLKVSAPGSAYAHDSKQIELICPDSQNFNESEEHF</sequence>
<organism evidence="1 2">
    <name type="scientific">Acaulospora colombiana</name>
    <dbReference type="NCBI Taxonomy" id="27376"/>
    <lineage>
        <taxon>Eukaryota</taxon>
        <taxon>Fungi</taxon>
        <taxon>Fungi incertae sedis</taxon>
        <taxon>Mucoromycota</taxon>
        <taxon>Glomeromycotina</taxon>
        <taxon>Glomeromycetes</taxon>
        <taxon>Diversisporales</taxon>
        <taxon>Acaulosporaceae</taxon>
        <taxon>Acaulospora</taxon>
    </lineage>
</organism>